<proteinExistence type="predicted"/>
<dbReference type="HOGENOM" id="CLU_1438742_0_0_6"/>
<evidence type="ECO:0008006" key="5">
    <source>
        <dbReference type="Google" id="ProtNLM"/>
    </source>
</evidence>
<dbReference type="KEGG" id="csa:Csal_1991"/>
<dbReference type="EMBL" id="CP000285">
    <property type="protein sequence ID" value="ABE59342.1"/>
    <property type="molecule type" value="Genomic_DNA"/>
</dbReference>
<protein>
    <recommendedName>
        <fullName evidence="5">PDZ domain-containing protein</fullName>
    </recommendedName>
</protein>
<reference evidence="3 4" key="1">
    <citation type="journal article" date="2011" name="Stand. Genomic Sci.">
        <title>Complete genome sequence of the halophilic and highly halotolerant Chromohalobacter salexigens type strain (1H11(T)).</title>
        <authorList>
            <person name="Copeland A."/>
            <person name="O'Connor K."/>
            <person name="Lucas S."/>
            <person name="Lapidus A."/>
            <person name="Berry K.W."/>
            <person name="Detter J.C."/>
            <person name="Del Rio T.G."/>
            <person name="Hammon N."/>
            <person name="Dalin E."/>
            <person name="Tice H."/>
            <person name="Pitluck S."/>
            <person name="Bruce D."/>
            <person name="Goodwin L."/>
            <person name="Han C."/>
            <person name="Tapia R."/>
            <person name="Saunders E."/>
            <person name="Schmutz J."/>
            <person name="Brettin T."/>
            <person name="Larimer F."/>
            <person name="Land M."/>
            <person name="Hauser L."/>
            <person name="Vargas C."/>
            <person name="Nieto J.J."/>
            <person name="Kyrpides N.C."/>
            <person name="Ivanova N."/>
            <person name="Goker M."/>
            <person name="Klenk H.P."/>
            <person name="Csonka L.N."/>
            <person name="Woyke T."/>
        </authorList>
    </citation>
    <scope>NUCLEOTIDE SEQUENCE [LARGE SCALE GENOMIC DNA]</scope>
    <source>
        <strain evidence="4">ATCC BAA-138 / DSM 3043 / CIP 106854 / NCIMB 13768 / 1H11</strain>
    </source>
</reference>
<accession>Q1QW16</accession>
<evidence type="ECO:0000313" key="4">
    <source>
        <dbReference type="Proteomes" id="UP000000239"/>
    </source>
</evidence>
<dbReference type="STRING" id="290398.Csal_1991"/>
<organism evidence="3 4">
    <name type="scientific">Chromohalobacter israelensis (strain ATCC BAA-138 / DSM 3043 / CIP 106854 / NCIMB 13768 / 1H11)</name>
    <name type="common">Chromohalobacter salexigens</name>
    <dbReference type="NCBI Taxonomy" id="290398"/>
    <lineage>
        <taxon>Bacteria</taxon>
        <taxon>Pseudomonadati</taxon>
        <taxon>Pseudomonadota</taxon>
        <taxon>Gammaproteobacteria</taxon>
        <taxon>Oceanospirillales</taxon>
        <taxon>Halomonadaceae</taxon>
        <taxon>Chromohalobacter</taxon>
    </lineage>
</organism>
<feature type="transmembrane region" description="Helical" evidence="2">
    <location>
        <begin position="9"/>
        <end position="27"/>
    </location>
</feature>
<feature type="compositionally biased region" description="Low complexity" evidence="1">
    <location>
        <begin position="96"/>
        <end position="105"/>
    </location>
</feature>
<sequence length="188" mass="20473">MRALLRSQFFLVLLWIMVMATLPYTTYKLLMLQREAPTLLAEHVTALAIGNIVMTAVLILMMLLVTAAHWQLRQRRVSRAGSERSLPTAPAPSRPKPSSRTSKPSEAAPASTGLQLVEVGAESPLQSRLPMGAIVVSVNGTSATSLEAAESVLKPGVNEIDWVDDAGKRNMAYVMVRDGKLHAEFRPV</sequence>
<evidence type="ECO:0000256" key="2">
    <source>
        <dbReference type="SAM" id="Phobius"/>
    </source>
</evidence>
<keyword evidence="4" id="KW-1185">Reference proteome</keyword>
<evidence type="ECO:0000256" key="1">
    <source>
        <dbReference type="SAM" id="MobiDB-lite"/>
    </source>
</evidence>
<dbReference type="AlphaFoldDB" id="Q1QW16"/>
<dbReference type="Proteomes" id="UP000000239">
    <property type="component" value="Chromosome"/>
</dbReference>
<feature type="transmembrane region" description="Helical" evidence="2">
    <location>
        <begin position="47"/>
        <end position="70"/>
    </location>
</feature>
<gene>
    <name evidence="3" type="ordered locus">Csal_1991</name>
</gene>
<name>Q1QW16_CHRI1</name>
<keyword evidence="2" id="KW-0472">Membrane</keyword>
<evidence type="ECO:0000313" key="3">
    <source>
        <dbReference type="EMBL" id="ABE59342.1"/>
    </source>
</evidence>
<keyword evidence="2" id="KW-0812">Transmembrane</keyword>
<keyword evidence="2" id="KW-1133">Transmembrane helix</keyword>
<feature type="region of interest" description="Disordered" evidence="1">
    <location>
        <begin position="79"/>
        <end position="113"/>
    </location>
</feature>